<reference evidence="1 2" key="1">
    <citation type="submission" date="2017-06" db="EMBL/GenBank/DDBJ databases">
        <title>Aedes aegypti genome working group (AGWG) sequencing and assembly.</title>
        <authorList>
            <consortium name="Aedes aegypti Genome Working Group (AGWG)"/>
            <person name="Matthews B.J."/>
        </authorList>
    </citation>
    <scope>NUCLEOTIDE SEQUENCE [LARGE SCALE GENOMIC DNA]</scope>
    <source>
        <strain evidence="1 2">LVP_AGWG</strain>
    </source>
</reference>
<dbReference type="InParanoid" id="A0A6E8PGH8"/>
<evidence type="ECO:0000313" key="1">
    <source>
        <dbReference type="EnsemblMetazoa" id="AAEL029033-PA"/>
    </source>
</evidence>
<keyword evidence="2" id="KW-1185">Reference proteome</keyword>
<accession>A0A6E8PGH8</accession>
<organism evidence="1 2">
    <name type="scientific">Aedes aegypti</name>
    <name type="common">Yellowfever mosquito</name>
    <name type="synonym">Culex aegypti</name>
    <dbReference type="NCBI Taxonomy" id="7159"/>
    <lineage>
        <taxon>Eukaryota</taxon>
        <taxon>Metazoa</taxon>
        <taxon>Ecdysozoa</taxon>
        <taxon>Arthropoda</taxon>
        <taxon>Hexapoda</taxon>
        <taxon>Insecta</taxon>
        <taxon>Pterygota</taxon>
        <taxon>Neoptera</taxon>
        <taxon>Endopterygota</taxon>
        <taxon>Diptera</taxon>
        <taxon>Nematocera</taxon>
        <taxon>Culicoidea</taxon>
        <taxon>Culicidae</taxon>
        <taxon>Culicinae</taxon>
        <taxon>Aedini</taxon>
        <taxon>Aedes</taxon>
        <taxon>Stegomyia</taxon>
    </lineage>
</organism>
<dbReference type="EnsemblMetazoa" id="AAEL029033-RA">
    <property type="protein sequence ID" value="AAEL029033-PA"/>
    <property type="gene ID" value="AAEL029033"/>
</dbReference>
<proteinExistence type="predicted"/>
<dbReference type="AlphaFoldDB" id="A0A6E8PGH8"/>
<reference evidence="1" key="2">
    <citation type="submission" date="2020-05" db="UniProtKB">
        <authorList>
            <consortium name="EnsemblMetazoa"/>
        </authorList>
    </citation>
    <scope>IDENTIFICATION</scope>
    <source>
        <strain evidence="1">LVP_AGWG</strain>
    </source>
</reference>
<name>A0A6E8PGH8_AEDAE</name>
<sequence>MFKLLIITSLMAYASATPIATFLTPAGPIAYSPGTSNYVAPESQTRVVQFAYPSLATAEIASQSDGISRITEYEATPLVPVLAPSRYYAVLPSIAAAATSYY</sequence>
<dbReference type="Proteomes" id="UP000008820">
    <property type="component" value="Chromosome 2"/>
</dbReference>
<evidence type="ECO:0000313" key="2">
    <source>
        <dbReference type="Proteomes" id="UP000008820"/>
    </source>
</evidence>
<protein>
    <submittedName>
        <fullName evidence="1">Uncharacterized protein</fullName>
    </submittedName>
</protein>